<comment type="similarity">
    <text evidence="1">Belongs to the FMO family.</text>
</comment>
<evidence type="ECO:0000256" key="1">
    <source>
        <dbReference type="ARBA" id="ARBA00009183"/>
    </source>
</evidence>
<dbReference type="SUPFAM" id="SSF51905">
    <property type="entry name" value="FAD/NAD(P)-binding domain"/>
    <property type="match status" value="2"/>
</dbReference>
<name>A0AB34K0Z1_PRYPA</name>
<evidence type="ECO:0000256" key="4">
    <source>
        <dbReference type="ARBA" id="ARBA00022857"/>
    </source>
</evidence>
<accession>A0AB34K0Z1</accession>
<dbReference type="GO" id="GO:0050661">
    <property type="term" value="F:NADP binding"/>
    <property type="evidence" value="ECO:0007669"/>
    <property type="project" value="InterPro"/>
</dbReference>
<dbReference type="InterPro" id="IPR050346">
    <property type="entry name" value="FMO-like"/>
</dbReference>
<comment type="caution">
    <text evidence="6">The sequence shown here is derived from an EMBL/GenBank/DDBJ whole genome shotgun (WGS) entry which is preliminary data.</text>
</comment>
<dbReference type="InterPro" id="IPR000960">
    <property type="entry name" value="Flavin_mOase"/>
</dbReference>
<evidence type="ECO:0000313" key="6">
    <source>
        <dbReference type="EMBL" id="KAL1526887.1"/>
    </source>
</evidence>
<evidence type="ECO:0008006" key="8">
    <source>
        <dbReference type="Google" id="ProtNLM"/>
    </source>
</evidence>
<evidence type="ECO:0000256" key="2">
    <source>
        <dbReference type="ARBA" id="ARBA00022630"/>
    </source>
</evidence>
<dbReference type="PANTHER" id="PTHR23023">
    <property type="entry name" value="DIMETHYLANILINE MONOOXYGENASE"/>
    <property type="match status" value="1"/>
</dbReference>
<dbReference type="Proteomes" id="UP001515480">
    <property type="component" value="Unassembled WGS sequence"/>
</dbReference>
<dbReference type="EMBL" id="JBGBPQ010000003">
    <property type="protein sequence ID" value="KAL1526887.1"/>
    <property type="molecule type" value="Genomic_DNA"/>
</dbReference>
<dbReference type="Pfam" id="PF00743">
    <property type="entry name" value="FMO-like"/>
    <property type="match status" value="1"/>
</dbReference>
<keyword evidence="5" id="KW-0560">Oxidoreductase</keyword>
<dbReference type="Gene3D" id="3.50.50.60">
    <property type="entry name" value="FAD/NAD(P)-binding domain"/>
    <property type="match status" value="1"/>
</dbReference>
<keyword evidence="7" id="KW-1185">Reference proteome</keyword>
<reference evidence="6 7" key="1">
    <citation type="journal article" date="2024" name="Science">
        <title>Giant polyketide synthase enzymes in the biosynthesis of giant marine polyether toxins.</title>
        <authorList>
            <person name="Fallon T.R."/>
            <person name="Shende V.V."/>
            <person name="Wierzbicki I.H."/>
            <person name="Pendleton A.L."/>
            <person name="Watervoot N.F."/>
            <person name="Auber R.P."/>
            <person name="Gonzalez D.J."/>
            <person name="Wisecaver J.H."/>
            <person name="Moore B.S."/>
        </authorList>
    </citation>
    <scope>NUCLEOTIDE SEQUENCE [LARGE SCALE GENOMIC DNA]</scope>
    <source>
        <strain evidence="6 7">12B1</strain>
    </source>
</reference>
<keyword evidence="3" id="KW-0274">FAD</keyword>
<evidence type="ECO:0000256" key="3">
    <source>
        <dbReference type="ARBA" id="ARBA00022827"/>
    </source>
</evidence>
<dbReference type="InterPro" id="IPR020946">
    <property type="entry name" value="Flavin_mOase-like"/>
</dbReference>
<gene>
    <name evidence="6" type="ORF">AB1Y20_015578</name>
</gene>
<evidence type="ECO:0000256" key="5">
    <source>
        <dbReference type="ARBA" id="ARBA00023002"/>
    </source>
</evidence>
<dbReference type="InterPro" id="IPR036188">
    <property type="entry name" value="FAD/NAD-bd_sf"/>
</dbReference>
<dbReference type="GO" id="GO:0004499">
    <property type="term" value="F:N,N-dimethylaniline monooxygenase activity"/>
    <property type="evidence" value="ECO:0007669"/>
    <property type="project" value="InterPro"/>
</dbReference>
<dbReference type="AlphaFoldDB" id="A0AB34K0Z1"/>
<keyword evidence="4" id="KW-0521">NADP</keyword>
<organism evidence="6 7">
    <name type="scientific">Prymnesium parvum</name>
    <name type="common">Toxic golden alga</name>
    <dbReference type="NCBI Taxonomy" id="97485"/>
    <lineage>
        <taxon>Eukaryota</taxon>
        <taxon>Haptista</taxon>
        <taxon>Haptophyta</taxon>
        <taxon>Prymnesiophyceae</taxon>
        <taxon>Prymnesiales</taxon>
        <taxon>Prymnesiaceae</taxon>
        <taxon>Prymnesium</taxon>
    </lineage>
</organism>
<proteinExistence type="inferred from homology"/>
<dbReference type="GO" id="GO:0050660">
    <property type="term" value="F:flavin adenine dinucleotide binding"/>
    <property type="evidence" value="ECO:0007669"/>
    <property type="project" value="InterPro"/>
</dbReference>
<protein>
    <recommendedName>
        <fullName evidence="8">Flavin-containing monooxygenase</fullName>
    </recommendedName>
</protein>
<keyword evidence="2" id="KW-0285">Flavoprotein</keyword>
<evidence type="ECO:0000313" key="7">
    <source>
        <dbReference type="Proteomes" id="UP001515480"/>
    </source>
</evidence>
<sequence length="563" mass="60763">MRVAILGAGPSGLAVLKECLEAGLDAVAFEKSDQIGGVWSHGVWDSMRVNLSRANCVFSDFPWPPGADEFPTAAAVRRYLHAYARTFRLTARIFLRAAASAESSDGRWLVRPLAPSASAAAPYGLFDCLVVASGIFDQPRWPPLPGLERLPAHAVRHSQQYRTPPANPASPLPILVIGAAFSGAEIAADLAAAGKAVCLASRTPHYYLPRLLRGVPLDLAFYRYGAPPPTLAARHRALRSVGLLPNGLPPPDESKEPRVAISSAIADEWRSGCVRMCAAVERLGVEADGVAFAELADGEVVRFEQCVVASGYHSAALPRMLPHEVLQAAQYDPHDTLAPLLLPWETLHPTLRSLAFVGYYRGPFFGTIELQERSHAALQPLPPLHRTHAPAAMPTAMPYHCLTSTRPRATATTTIRARLVAALFSGEVPWPPPSQLAQLLGEASAVREGSRSSGRRQFPQDYPTHAAALSAALGVAPPAGEWPLIPALFRLRDVAWARRARRRVPFAAVRVAVARLLVLEAQLSRRPVAAGGGARFALWWCSRWVVRAAAWAFGQLASARILD</sequence>
<dbReference type="PRINTS" id="PR00370">
    <property type="entry name" value="FMOXYGENASE"/>
</dbReference>